<proteinExistence type="predicted"/>
<sequence length="140" mass="14972">MVLLSMTIVPSSSSSEEVDNPTGMPVCWAKIDNCNEDQTGYGLLQSEGFSAMCCPVFKQQMEDVKCFCSFEDYVLSLPLEGSATVTSSALDLSINQILEGCKIGGAFQDICKDVKSASNKITIVGLLPIVVLILATLASY</sequence>
<keyword evidence="1" id="KW-0812">Transmembrane</keyword>
<gene>
    <name evidence="2" type="ORF">RND81_06G233500</name>
</gene>
<keyword evidence="1" id="KW-0472">Membrane</keyword>
<organism evidence="2 3">
    <name type="scientific">Saponaria officinalis</name>
    <name type="common">Common soapwort</name>
    <name type="synonym">Lychnis saponaria</name>
    <dbReference type="NCBI Taxonomy" id="3572"/>
    <lineage>
        <taxon>Eukaryota</taxon>
        <taxon>Viridiplantae</taxon>
        <taxon>Streptophyta</taxon>
        <taxon>Embryophyta</taxon>
        <taxon>Tracheophyta</taxon>
        <taxon>Spermatophyta</taxon>
        <taxon>Magnoliopsida</taxon>
        <taxon>eudicotyledons</taxon>
        <taxon>Gunneridae</taxon>
        <taxon>Pentapetalae</taxon>
        <taxon>Caryophyllales</taxon>
        <taxon>Caryophyllaceae</taxon>
        <taxon>Caryophylleae</taxon>
        <taxon>Saponaria</taxon>
    </lineage>
</organism>
<name>A0AAW1K9Y3_SAPOF</name>
<keyword evidence="1" id="KW-1133">Transmembrane helix</keyword>
<accession>A0AAW1K9Y3</accession>
<dbReference type="Proteomes" id="UP001443914">
    <property type="component" value="Unassembled WGS sequence"/>
</dbReference>
<dbReference type="AlphaFoldDB" id="A0AAW1K9Y3"/>
<evidence type="ECO:0000313" key="3">
    <source>
        <dbReference type="Proteomes" id="UP001443914"/>
    </source>
</evidence>
<feature type="transmembrane region" description="Helical" evidence="1">
    <location>
        <begin position="121"/>
        <end position="138"/>
    </location>
</feature>
<keyword evidence="3" id="KW-1185">Reference proteome</keyword>
<evidence type="ECO:0000256" key="1">
    <source>
        <dbReference type="SAM" id="Phobius"/>
    </source>
</evidence>
<evidence type="ECO:0000313" key="2">
    <source>
        <dbReference type="EMBL" id="KAK9716439.1"/>
    </source>
</evidence>
<dbReference type="EMBL" id="JBDFQZ010000006">
    <property type="protein sequence ID" value="KAK9716439.1"/>
    <property type="molecule type" value="Genomic_DNA"/>
</dbReference>
<reference evidence="2" key="1">
    <citation type="submission" date="2024-03" db="EMBL/GenBank/DDBJ databases">
        <title>WGS assembly of Saponaria officinalis var. Norfolk2.</title>
        <authorList>
            <person name="Jenkins J."/>
            <person name="Shu S."/>
            <person name="Grimwood J."/>
            <person name="Barry K."/>
            <person name="Goodstein D."/>
            <person name="Schmutz J."/>
            <person name="Leebens-Mack J."/>
            <person name="Osbourn A."/>
        </authorList>
    </citation>
    <scope>NUCLEOTIDE SEQUENCE [LARGE SCALE GENOMIC DNA]</scope>
    <source>
        <strain evidence="2">JIC</strain>
    </source>
</reference>
<protein>
    <submittedName>
        <fullName evidence="2">Uncharacterized protein</fullName>
    </submittedName>
</protein>
<comment type="caution">
    <text evidence="2">The sequence shown here is derived from an EMBL/GenBank/DDBJ whole genome shotgun (WGS) entry which is preliminary data.</text>
</comment>